<dbReference type="InterPro" id="IPR001789">
    <property type="entry name" value="Sig_transdc_resp-reg_receiver"/>
</dbReference>
<evidence type="ECO:0000256" key="8">
    <source>
        <dbReference type="SAM" id="MobiDB-lite"/>
    </source>
</evidence>
<keyword evidence="13" id="KW-1185">Reference proteome</keyword>
<feature type="transmembrane region" description="Helical" evidence="9">
    <location>
        <begin position="59"/>
        <end position="81"/>
    </location>
</feature>
<dbReference type="CDD" id="cd00156">
    <property type="entry name" value="REC"/>
    <property type="match status" value="1"/>
</dbReference>
<evidence type="ECO:0000313" key="12">
    <source>
        <dbReference type="EMBL" id="MSV24432.1"/>
    </source>
</evidence>
<proteinExistence type="predicted"/>
<dbReference type="PROSITE" id="PS50110">
    <property type="entry name" value="RESPONSE_REGULATORY"/>
    <property type="match status" value="1"/>
</dbReference>
<organism evidence="12 13">
    <name type="scientific">Selenomonas montiformis</name>
    <dbReference type="NCBI Taxonomy" id="2652285"/>
    <lineage>
        <taxon>Bacteria</taxon>
        <taxon>Bacillati</taxon>
        <taxon>Bacillota</taxon>
        <taxon>Negativicutes</taxon>
        <taxon>Selenomonadales</taxon>
        <taxon>Selenomonadaceae</taxon>
        <taxon>Selenomonas</taxon>
    </lineage>
</organism>
<dbReference type="GO" id="GO:0005737">
    <property type="term" value="C:cytoplasm"/>
    <property type="evidence" value="ECO:0007669"/>
    <property type="project" value="InterPro"/>
</dbReference>
<feature type="region of interest" description="Disordered" evidence="8">
    <location>
        <begin position="166"/>
        <end position="187"/>
    </location>
</feature>
<keyword evidence="2 6" id="KW-0145">Chemotaxis</keyword>
<dbReference type="GO" id="GO:0008984">
    <property type="term" value="F:protein-glutamate methylesterase activity"/>
    <property type="evidence" value="ECO:0007669"/>
    <property type="project" value="UniProtKB-EC"/>
</dbReference>
<keyword evidence="9" id="KW-0472">Membrane</keyword>
<dbReference type="InterPro" id="IPR000673">
    <property type="entry name" value="Sig_transdc_resp-reg_Me-estase"/>
</dbReference>
<accession>A0A6I2UYZ1</accession>
<keyword evidence="1" id="KW-0963">Cytoplasm</keyword>
<dbReference type="Gene3D" id="3.40.50.2300">
    <property type="match status" value="1"/>
</dbReference>
<dbReference type="AlphaFoldDB" id="A0A6I2UYZ1"/>
<comment type="catalytic activity">
    <reaction evidence="5">
        <text>[protein]-L-glutamate 5-O-methyl ester + H2O = L-glutamyl-[protein] + methanol + H(+)</text>
        <dbReference type="Rhea" id="RHEA:23236"/>
        <dbReference type="Rhea" id="RHEA-COMP:10208"/>
        <dbReference type="Rhea" id="RHEA-COMP:10311"/>
        <dbReference type="ChEBI" id="CHEBI:15377"/>
        <dbReference type="ChEBI" id="CHEBI:15378"/>
        <dbReference type="ChEBI" id="CHEBI:17790"/>
        <dbReference type="ChEBI" id="CHEBI:29973"/>
        <dbReference type="ChEBI" id="CHEBI:82795"/>
        <dbReference type="EC" id="3.1.1.61"/>
    </reaction>
</comment>
<dbReference type="GO" id="GO:0000156">
    <property type="term" value="F:phosphorelay response regulator activity"/>
    <property type="evidence" value="ECO:0007669"/>
    <property type="project" value="InterPro"/>
</dbReference>
<feature type="active site" evidence="6">
    <location>
        <position position="318"/>
    </location>
</feature>
<evidence type="ECO:0000256" key="9">
    <source>
        <dbReference type="SAM" id="Phobius"/>
    </source>
</evidence>
<name>A0A6I2UYZ1_9FIRM</name>
<comment type="caution">
    <text evidence="7">Lacks conserved residue(s) required for the propagation of feature annotation.</text>
</comment>
<dbReference type="InterPro" id="IPR011006">
    <property type="entry name" value="CheY-like_superfamily"/>
</dbReference>
<dbReference type="CDD" id="cd16432">
    <property type="entry name" value="CheB_Rec"/>
    <property type="match status" value="1"/>
</dbReference>
<dbReference type="InterPro" id="IPR035909">
    <property type="entry name" value="CheB_C"/>
</dbReference>
<evidence type="ECO:0000256" key="7">
    <source>
        <dbReference type="PROSITE-ProRule" id="PRU00169"/>
    </source>
</evidence>
<dbReference type="Proteomes" id="UP000430222">
    <property type="component" value="Unassembled WGS sequence"/>
</dbReference>
<dbReference type="InterPro" id="IPR008248">
    <property type="entry name" value="CheB-like"/>
</dbReference>
<feature type="active site" evidence="6">
    <location>
        <position position="222"/>
    </location>
</feature>
<protein>
    <recommendedName>
        <fullName evidence="4">protein-glutamate methylesterase</fullName>
        <ecNumber evidence="4">3.1.1.61</ecNumber>
    </recommendedName>
</protein>
<gene>
    <name evidence="12" type="ORF">FYJ78_04375</name>
</gene>
<dbReference type="PANTHER" id="PTHR42872">
    <property type="entry name" value="PROTEIN-GLUTAMATE METHYLESTERASE/PROTEIN-GLUTAMINE GLUTAMINASE"/>
    <property type="match status" value="1"/>
</dbReference>
<dbReference type="PROSITE" id="PS50122">
    <property type="entry name" value="CHEB"/>
    <property type="match status" value="1"/>
</dbReference>
<evidence type="ECO:0000259" key="10">
    <source>
        <dbReference type="PROSITE" id="PS50110"/>
    </source>
</evidence>
<evidence type="ECO:0000313" key="13">
    <source>
        <dbReference type="Proteomes" id="UP000430222"/>
    </source>
</evidence>
<dbReference type="Gene3D" id="3.40.50.180">
    <property type="entry name" value="Methylesterase CheB, C-terminal domain"/>
    <property type="match status" value="1"/>
</dbReference>
<dbReference type="GO" id="GO:0006935">
    <property type="term" value="P:chemotaxis"/>
    <property type="evidence" value="ECO:0007669"/>
    <property type="project" value="UniProtKB-UniRule"/>
</dbReference>
<keyword evidence="9" id="KW-1133">Transmembrane helix</keyword>
<evidence type="ECO:0000259" key="11">
    <source>
        <dbReference type="PROSITE" id="PS50122"/>
    </source>
</evidence>
<evidence type="ECO:0000256" key="4">
    <source>
        <dbReference type="ARBA" id="ARBA00039140"/>
    </source>
</evidence>
<dbReference type="Pfam" id="PF01339">
    <property type="entry name" value="CheB_methylest"/>
    <property type="match status" value="1"/>
</dbReference>
<dbReference type="EMBL" id="VUNL01000004">
    <property type="protein sequence ID" value="MSV24432.1"/>
    <property type="molecule type" value="Genomic_DNA"/>
</dbReference>
<evidence type="ECO:0000256" key="3">
    <source>
        <dbReference type="ARBA" id="ARBA00022801"/>
    </source>
</evidence>
<sequence length="374" mass="39980">MRGRDFMRGLRILIIDNSIFFQDTCTRELAQRLPAGSLLEKAGDPVEARNKIGLFRPNLILLNFSLAVITVDGNMFLPLLVSRHPKLPVISYGLLPGSRNTALNMGAAEYLPKPGPEKNSAAFFDQLAKLICSCPPERNAASGQEQMVGPGAIVTREVWHAAMVPPAAPRSPGAAPEPKTFPTPRPDTRIIAIGSSTGGTEALSAILTQLRPPLPGIVVVQHIPPMFSRLLSQRLNEECVLTIKEGASGDEVQPDHVYIAPGNHHMTVRCHEGRIYLDCRPGPPVHSCCPSVDVLFDSIASQIGARALGVILTGMGRDGAAGLLHMRQQGALTLGQDQATSVVYGMPKAAFDLGAVMQQVPLPGLAGAISRLVR</sequence>
<dbReference type="SUPFAM" id="SSF52738">
    <property type="entry name" value="Methylesterase CheB, C-terminal domain"/>
    <property type="match status" value="1"/>
</dbReference>
<keyword evidence="9" id="KW-0812">Transmembrane</keyword>
<feature type="active site" evidence="6">
    <location>
        <position position="196"/>
    </location>
</feature>
<keyword evidence="3 6" id="KW-0378">Hydrolase</keyword>
<evidence type="ECO:0000256" key="1">
    <source>
        <dbReference type="ARBA" id="ARBA00022490"/>
    </source>
</evidence>
<evidence type="ECO:0000256" key="5">
    <source>
        <dbReference type="ARBA" id="ARBA00048267"/>
    </source>
</evidence>
<dbReference type="SUPFAM" id="SSF52172">
    <property type="entry name" value="CheY-like"/>
    <property type="match status" value="1"/>
</dbReference>
<feature type="domain" description="CheB-type methylesterase" evidence="11">
    <location>
        <begin position="184"/>
        <end position="374"/>
    </location>
</feature>
<comment type="caution">
    <text evidence="12">The sequence shown here is derived from an EMBL/GenBank/DDBJ whole genome shotgun (WGS) entry which is preliminary data.</text>
</comment>
<dbReference type="PANTHER" id="PTHR42872:SF6">
    <property type="entry name" value="PROTEIN-GLUTAMATE METHYLESTERASE_PROTEIN-GLUTAMINE GLUTAMINASE"/>
    <property type="match status" value="1"/>
</dbReference>
<dbReference type="EC" id="3.1.1.61" evidence="4"/>
<evidence type="ECO:0000256" key="2">
    <source>
        <dbReference type="ARBA" id="ARBA00022500"/>
    </source>
</evidence>
<evidence type="ECO:0000256" key="6">
    <source>
        <dbReference type="PROSITE-ProRule" id="PRU00050"/>
    </source>
</evidence>
<dbReference type="PIRSF" id="PIRSF000876">
    <property type="entry name" value="RR_chemtxs_CheB"/>
    <property type="match status" value="1"/>
</dbReference>
<reference evidence="12 13" key="1">
    <citation type="submission" date="2019-08" db="EMBL/GenBank/DDBJ databases">
        <title>In-depth cultivation of the pig gut microbiome towards novel bacterial diversity and tailored functional studies.</title>
        <authorList>
            <person name="Wylensek D."/>
            <person name="Hitch T.C.A."/>
            <person name="Clavel T."/>
        </authorList>
    </citation>
    <scope>NUCLEOTIDE SEQUENCE [LARGE SCALE GENOMIC DNA]</scope>
    <source>
        <strain evidence="13">WCA-380-WT-3B3</strain>
    </source>
</reference>
<feature type="domain" description="Response regulatory" evidence="10">
    <location>
        <begin position="11"/>
        <end position="128"/>
    </location>
</feature>